<evidence type="ECO:0000259" key="1">
    <source>
        <dbReference type="PROSITE" id="PS50004"/>
    </source>
</evidence>
<dbReference type="OrthoDB" id="67700at2759"/>
<dbReference type="AlphaFoldDB" id="T1FZ56"/>
<dbReference type="InterPro" id="IPR035892">
    <property type="entry name" value="C2_domain_sf"/>
</dbReference>
<protein>
    <submittedName>
        <fullName evidence="2">Synaptotagmin 46</fullName>
    </submittedName>
</protein>
<dbReference type="eggNOG" id="KOG1028">
    <property type="taxonomic scope" value="Eukaryota"/>
</dbReference>
<dbReference type="InterPro" id="IPR000008">
    <property type="entry name" value="C2_dom"/>
</dbReference>
<reference evidence="2 4" key="2">
    <citation type="journal article" date="2013" name="Nature">
        <title>Insights into bilaterian evolution from three spiralian genomes.</title>
        <authorList>
            <person name="Simakov O."/>
            <person name="Marletaz F."/>
            <person name="Cho S.J."/>
            <person name="Edsinger-Gonzales E."/>
            <person name="Havlak P."/>
            <person name="Hellsten U."/>
            <person name="Kuo D.H."/>
            <person name="Larsson T."/>
            <person name="Lv J."/>
            <person name="Arendt D."/>
            <person name="Savage R."/>
            <person name="Osoegawa K."/>
            <person name="de Jong P."/>
            <person name="Grimwood J."/>
            <person name="Chapman J.A."/>
            <person name="Shapiro H."/>
            <person name="Aerts A."/>
            <person name="Otillar R.P."/>
            <person name="Terry A.Y."/>
            <person name="Boore J.L."/>
            <person name="Grigoriev I.V."/>
            <person name="Lindberg D.R."/>
            <person name="Seaver E.C."/>
            <person name="Weisblat D.A."/>
            <person name="Putnam N.H."/>
            <person name="Rokhsar D.S."/>
        </authorList>
    </citation>
    <scope>NUCLEOTIDE SEQUENCE</scope>
</reference>
<reference evidence="4" key="1">
    <citation type="submission" date="2012-12" db="EMBL/GenBank/DDBJ databases">
        <authorList>
            <person name="Hellsten U."/>
            <person name="Grimwood J."/>
            <person name="Chapman J.A."/>
            <person name="Shapiro H."/>
            <person name="Aerts A."/>
            <person name="Otillar R.P."/>
            <person name="Terry A.Y."/>
            <person name="Boore J.L."/>
            <person name="Simakov O."/>
            <person name="Marletaz F."/>
            <person name="Cho S.-J."/>
            <person name="Edsinger-Gonzales E."/>
            <person name="Havlak P."/>
            <person name="Kuo D.-H."/>
            <person name="Larsson T."/>
            <person name="Lv J."/>
            <person name="Arendt D."/>
            <person name="Savage R."/>
            <person name="Osoegawa K."/>
            <person name="de Jong P."/>
            <person name="Lindberg D.R."/>
            <person name="Seaver E.C."/>
            <person name="Weisblat D.A."/>
            <person name="Putnam N.H."/>
            <person name="Grigoriev I.V."/>
            <person name="Rokhsar D.S."/>
        </authorList>
    </citation>
    <scope>NUCLEOTIDE SEQUENCE</scope>
</reference>
<dbReference type="Gene3D" id="2.60.40.150">
    <property type="entry name" value="C2 domain"/>
    <property type="match status" value="1"/>
</dbReference>
<dbReference type="Proteomes" id="UP000015101">
    <property type="component" value="Unassembled WGS sequence"/>
</dbReference>
<feature type="domain" description="C2" evidence="1">
    <location>
        <begin position="66"/>
        <end position="205"/>
    </location>
</feature>
<dbReference type="EMBL" id="KB097495">
    <property type="protein sequence ID" value="ESN96370.1"/>
    <property type="molecule type" value="Genomic_DNA"/>
</dbReference>
<gene>
    <name evidence="3" type="primary">20214104</name>
    <name evidence="2" type="synonym">Syt46</name>
    <name evidence="2" type="ORF">HELRODRAFT_67802</name>
</gene>
<dbReference type="STRING" id="6412.T1FZ56"/>
<dbReference type="PANTHER" id="PTHR10024:SF252">
    <property type="entry name" value="SYNAPTOTAGMIN-12"/>
    <property type="match status" value="1"/>
</dbReference>
<sequence length="209" mass="23175">MATTSAAAVAAATTNDSLNATTKTLQQTPSTKTLGEAELRLGDLLSLTQPFKIWLNLHESNYKLPECGDILFSMSYLPTAERLTVIIIKARDLMWPAEIVVTECFVKVHLMQNNKRVQKKKTSCKRDERHPIFNESMTFMVPATSLQLRVSVIANLSPGASVGPTHPGSTYQVGHVTVGSKASGTELVHWNQTLNSLRKQTSMWHRLKK</sequence>
<dbReference type="EMBL" id="AMQM01001384">
    <property type="status" value="NOT_ANNOTATED_CDS"/>
    <property type="molecule type" value="Genomic_DNA"/>
</dbReference>
<keyword evidence="4" id="KW-1185">Reference proteome</keyword>
<evidence type="ECO:0000313" key="4">
    <source>
        <dbReference type="Proteomes" id="UP000015101"/>
    </source>
</evidence>
<dbReference type="SUPFAM" id="SSF49562">
    <property type="entry name" value="C2 domain (Calcium/lipid-binding domain, CaLB)"/>
    <property type="match status" value="1"/>
</dbReference>
<proteinExistence type="predicted"/>
<dbReference type="RefSeq" id="XP_009025139.1">
    <property type="nucleotide sequence ID" value="XM_009026891.1"/>
</dbReference>
<evidence type="ECO:0000313" key="2">
    <source>
        <dbReference type="EMBL" id="ESN96370.1"/>
    </source>
</evidence>
<dbReference type="HOGENOM" id="CLU_023008_5_1_1"/>
<dbReference type="CTD" id="20214104"/>
<dbReference type="PANTHER" id="PTHR10024">
    <property type="entry name" value="SYNAPTOTAGMIN"/>
    <property type="match status" value="1"/>
</dbReference>
<dbReference type="Pfam" id="PF00168">
    <property type="entry name" value="C2"/>
    <property type="match status" value="1"/>
</dbReference>
<dbReference type="GeneID" id="20214104"/>
<dbReference type="PROSITE" id="PS50004">
    <property type="entry name" value="C2"/>
    <property type="match status" value="1"/>
</dbReference>
<evidence type="ECO:0000313" key="3">
    <source>
        <dbReference type="EnsemblMetazoa" id="HelroP67802"/>
    </source>
</evidence>
<name>T1FZ56_HELRO</name>
<accession>T1FZ56</accession>
<dbReference type="InParanoid" id="T1FZ56"/>
<reference evidence="3" key="3">
    <citation type="submission" date="2015-06" db="UniProtKB">
        <authorList>
            <consortium name="EnsemblMetazoa"/>
        </authorList>
    </citation>
    <scope>IDENTIFICATION</scope>
</reference>
<dbReference type="KEGG" id="hro:HELRODRAFT_67802"/>
<dbReference type="EnsemblMetazoa" id="HelroT67802">
    <property type="protein sequence ID" value="HelroP67802"/>
    <property type="gene ID" value="HelroG67802"/>
</dbReference>
<organism evidence="3 4">
    <name type="scientific">Helobdella robusta</name>
    <name type="common">Californian leech</name>
    <dbReference type="NCBI Taxonomy" id="6412"/>
    <lineage>
        <taxon>Eukaryota</taxon>
        <taxon>Metazoa</taxon>
        <taxon>Spiralia</taxon>
        <taxon>Lophotrochozoa</taxon>
        <taxon>Annelida</taxon>
        <taxon>Clitellata</taxon>
        <taxon>Hirudinea</taxon>
        <taxon>Rhynchobdellida</taxon>
        <taxon>Glossiphoniidae</taxon>
        <taxon>Helobdella</taxon>
    </lineage>
</organism>
<dbReference type="OMA" id="LQPFGGW"/>
<dbReference type="SMART" id="SM00239">
    <property type="entry name" value="C2"/>
    <property type="match status" value="1"/>
</dbReference>